<evidence type="ECO:0000313" key="13">
    <source>
        <dbReference type="Proteomes" id="UP000316621"/>
    </source>
</evidence>
<keyword evidence="3 7" id="KW-0067">ATP-binding</keyword>
<evidence type="ECO:0000256" key="6">
    <source>
        <dbReference type="ARBA" id="ARBA00060769"/>
    </source>
</evidence>
<keyword evidence="2 7" id="KW-0547">Nucleotide-binding</keyword>
<dbReference type="AlphaFoldDB" id="A0A4Y7KCT3"/>
<dbReference type="Gene3D" id="3.40.850.10">
    <property type="entry name" value="Kinesin motor domain"/>
    <property type="match status" value="1"/>
</dbReference>
<evidence type="ECO:0000256" key="3">
    <source>
        <dbReference type="ARBA" id="ARBA00022840"/>
    </source>
</evidence>
<dbReference type="GO" id="GO:0005524">
    <property type="term" value="F:ATP binding"/>
    <property type="evidence" value="ECO:0007669"/>
    <property type="project" value="UniProtKB-UniRule"/>
</dbReference>
<dbReference type="SUPFAM" id="SSF52540">
    <property type="entry name" value="P-loop containing nucleoside triphosphate hydrolases"/>
    <property type="match status" value="1"/>
</dbReference>
<feature type="binding site" evidence="7">
    <location>
        <begin position="296"/>
        <end position="303"/>
    </location>
    <ligand>
        <name>ATP</name>
        <dbReference type="ChEBI" id="CHEBI:30616"/>
    </ligand>
</feature>
<reference evidence="12 13" key="1">
    <citation type="journal article" date="2018" name="Science">
        <title>The opium poppy genome and morphinan production.</title>
        <authorList>
            <person name="Guo L."/>
            <person name="Winzer T."/>
            <person name="Yang X."/>
            <person name="Li Y."/>
            <person name="Ning Z."/>
            <person name="He Z."/>
            <person name="Teodor R."/>
            <person name="Lu Y."/>
            <person name="Bowser T.A."/>
            <person name="Graham I.A."/>
            <person name="Ye K."/>
        </authorList>
    </citation>
    <scope>NUCLEOTIDE SEQUENCE [LARGE SCALE GENOMIC DNA]</scope>
    <source>
        <strain evidence="13">cv. HN1</strain>
        <tissue evidence="12">Leaves</tissue>
    </source>
</reference>
<dbReference type="PROSITE" id="PS00411">
    <property type="entry name" value="KINESIN_MOTOR_1"/>
    <property type="match status" value="1"/>
</dbReference>
<comment type="similarity">
    <text evidence="6">Belongs to the TRAFAC class myosin-kinesin ATPase superfamily. Kinesin family. KIN-8 subfamily.</text>
</comment>
<gene>
    <name evidence="12" type="ORF">C5167_033076</name>
</gene>
<dbReference type="PANTHER" id="PTHR47968:SF13">
    <property type="entry name" value="KINESIN-LIKE PROTEIN KIF19 ISOFORM X1"/>
    <property type="match status" value="1"/>
</dbReference>
<dbReference type="Gramene" id="RZC69951">
    <property type="protein sequence ID" value="RZC69951"/>
    <property type="gene ID" value="C5167_033076"/>
</dbReference>
<organism evidence="12 13">
    <name type="scientific">Papaver somniferum</name>
    <name type="common">Opium poppy</name>
    <dbReference type="NCBI Taxonomy" id="3469"/>
    <lineage>
        <taxon>Eukaryota</taxon>
        <taxon>Viridiplantae</taxon>
        <taxon>Streptophyta</taxon>
        <taxon>Embryophyta</taxon>
        <taxon>Tracheophyta</taxon>
        <taxon>Spermatophyta</taxon>
        <taxon>Magnoliopsida</taxon>
        <taxon>Ranunculales</taxon>
        <taxon>Papaveraceae</taxon>
        <taxon>Papaveroideae</taxon>
        <taxon>Papaver</taxon>
    </lineage>
</organism>
<dbReference type="GO" id="GO:0003777">
    <property type="term" value="F:microtubule motor activity"/>
    <property type="evidence" value="ECO:0007669"/>
    <property type="project" value="InterPro"/>
</dbReference>
<evidence type="ECO:0000313" key="12">
    <source>
        <dbReference type="EMBL" id="RZC69951.1"/>
    </source>
</evidence>
<evidence type="ECO:0000256" key="5">
    <source>
        <dbReference type="ARBA" id="ARBA00023175"/>
    </source>
</evidence>
<dbReference type="InterPro" id="IPR027640">
    <property type="entry name" value="Kinesin-like_fam"/>
</dbReference>
<dbReference type="EMBL" id="CM010721">
    <property type="protein sequence ID" value="RZC69951.1"/>
    <property type="molecule type" value="Genomic_DNA"/>
</dbReference>
<feature type="region of interest" description="Disordered" evidence="10">
    <location>
        <begin position="701"/>
        <end position="744"/>
    </location>
</feature>
<dbReference type="PANTHER" id="PTHR47968">
    <property type="entry name" value="CENTROMERE PROTEIN E"/>
    <property type="match status" value="1"/>
</dbReference>
<dbReference type="PROSITE" id="PS50067">
    <property type="entry name" value="KINESIN_MOTOR_2"/>
    <property type="match status" value="1"/>
</dbReference>
<keyword evidence="4 9" id="KW-0175">Coiled coil</keyword>
<evidence type="ECO:0000256" key="10">
    <source>
        <dbReference type="SAM" id="MobiDB-lite"/>
    </source>
</evidence>
<proteinExistence type="inferred from homology"/>
<evidence type="ECO:0000256" key="4">
    <source>
        <dbReference type="ARBA" id="ARBA00023054"/>
    </source>
</evidence>
<keyword evidence="5 7" id="KW-0505">Motor protein</keyword>
<dbReference type="SMART" id="SM00129">
    <property type="entry name" value="KISc"/>
    <property type="match status" value="1"/>
</dbReference>
<dbReference type="STRING" id="3469.A0A4Y7KCT3"/>
<dbReference type="InterPro" id="IPR001752">
    <property type="entry name" value="Kinesin_motor_dom"/>
</dbReference>
<dbReference type="OMA" id="DSCKKLH"/>
<evidence type="ECO:0000259" key="11">
    <source>
        <dbReference type="PROSITE" id="PS50067"/>
    </source>
</evidence>
<dbReference type="GO" id="GO:0008017">
    <property type="term" value="F:microtubule binding"/>
    <property type="evidence" value="ECO:0007669"/>
    <property type="project" value="InterPro"/>
</dbReference>
<feature type="domain" description="Kinesin motor" evidence="11">
    <location>
        <begin position="204"/>
        <end position="534"/>
    </location>
</feature>
<feature type="compositionally biased region" description="Low complexity" evidence="10">
    <location>
        <begin position="592"/>
        <end position="601"/>
    </location>
</feature>
<evidence type="ECO:0000256" key="1">
    <source>
        <dbReference type="ARBA" id="ARBA00022701"/>
    </source>
</evidence>
<dbReference type="FunFam" id="3.40.850.10:FF:000054">
    <property type="entry name" value="Kinesin-like protein"/>
    <property type="match status" value="1"/>
</dbReference>
<protein>
    <recommendedName>
        <fullName evidence="8">Kinesin-like protein</fullName>
    </recommendedName>
</protein>
<feature type="coiled-coil region" evidence="9">
    <location>
        <begin position="559"/>
        <end position="586"/>
    </location>
</feature>
<keyword evidence="13" id="KW-1185">Reference proteome</keyword>
<dbReference type="GO" id="GO:0005874">
    <property type="term" value="C:microtubule"/>
    <property type="evidence" value="ECO:0007669"/>
    <property type="project" value="UniProtKB-KW"/>
</dbReference>
<feature type="compositionally biased region" description="Basic and acidic residues" evidence="10">
    <location>
        <begin position="704"/>
        <end position="725"/>
    </location>
</feature>
<dbReference type="Pfam" id="PF00225">
    <property type="entry name" value="Kinesin"/>
    <property type="match status" value="1"/>
</dbReference>
<feature type="compositionally biased region" description="Polar residues" evidence="10">
    <location>
        <begin position="1"/>
        <end position="30"/>
    </location>
</feature>
<dbReference type="InterPro" id="IPR019821">
    <property type="entry name" value="Kinesin_motor_CS"/>
</dbReference>
<evidence type="ECO:0000256" key="2">
    <source>
        <dbReference type="ARBA" id="ARBA00022741"/>
    </source>
</evidence>
<dbReference type="GO" id="GO:0007018">
    <property type="term" value="P:microtubule-based movement"/>
    <property type="evidence" value="ECO:0007669"/>
    <property type="project" value="InterPro"/>
</dbReference>
<evidence type="ECO:0000256" key="9">
    <source>
        <dbReference type="SAM" id="Coils"/>
    </source>
</evidence>
<keyword evidence="1 8" id="KW-0493">Microtubule</keyword>
<feature type="region of interest" description="Disordered" evidence="10">
    <location>
        <begin position="1"/>
        <end position="46"/>
    </location>
</feature>
<accession>A0A4Y7KCT3</accession>
<feature type="coiled-coil region" evidence="9">
    <location>
        <begin position="635"/>
        <end position="669"/>
    </location>
</feature>
<dbReference type="InterPro" id="IPR036961">
    <property type="entry name" value="Kinesin_motor_dom_sf"/>
</dbReference>
<evidence type="ECO:0000256" key="7">
    <source>
        <dbReference type="PROSITE-ProRule" id="PRU00283"/>
    </source>
</evidence>
<evidence type="ECO:0000256" key="8">
    <source>
        <dbReference type="RuleBase" id="RU000394"/>
    </source>
</evidence>
<sequence>MPVSTRSQIFGVQEESNTIQRTRSRSNQVQEDPKADPSPLRNPHHGLKEKMKALTLLYEQQKRSSSSFKIPTVMKVKEDNKEDQRVSNQETKMFGFGKKQDRETKSETVMRENLLPNSNSNVVVLPTSVADEDSKENIIGLDKILGFSCPPKGGILTNTVARKLSMGGLVPQSEPKAGLIGGGGIKSGLELKTITENSSTVGSRILVFVRVRPMAKKEKEAGSRNCVRIVNRREVYLTEFASEKDYLRLKRLRGRHFTFDASFPDPTPQQDVYSSTTAELVEGVLQGKNGSVFCYGPTGAGKTYTMLGTMDNPGVMVLAIKDLFAKIRQRSCDGNHVVHLSYLEVYNEMVRDLLSPGRPLVLREDKQGIVAAGLTQYRAYSTDEVMALLQQGNKNRTTEPTRANETSSRSHAILQVVAEYRVRHASMNVVNRVGKLSLIDLAGSERALATDQRTLRSLEGANINRSLLALSSCINALVEGKKHIPYRNSKLTQLLKDSLGGVCNTVMIANISPSNISFGETQNTLHWADRAKEIRTKACQADEEIMLVPETETDQAKLLLELQKDNRELRIQLARQQQKLLTVQAQSLAGNSSPAPSSVSSLMTPPPSIQPNERKRTKSSIFARNCFNTPESKKKADTNETIRELKENVKALEAEMEKMKREHLLQIKQKNDFIRELSRKCNNRPSEPVVVEGAKRIVTRASLRPKDSTRSEMKSPDRRLTRATKESLGGELKSPNHRFLSPAPSAKKRSIWDITTANSPSITTLNGRKTRSHVAAEPAPAPSMLLQLAYPCFCFVLMLGPHVVNYVLQPGFARERGTGPSRFSQLELLSFKKEAARAD</sequence>
<feature type="region of interest" description="Disordered" evidence="10">
    <location>
        <begin position="587"/>
        <end position="617"/>
    </location>
</feature>
<dbReference type="InterPro" id="IPR027417">
    <property type="entry name" value="P-loop_NTPase"/>
</dbReference>
<dbReference type="Proteomes" id="UP000316621">
    <property type="component" value="Chromosome 7"/>
</dbReference>
<name>A0A4Y7KCT3_PAPSO</name>
<dbReference type="PRINTS" id="PR00380">
    <property type="entry name" value="KINESINHEAVY"/>
</dbReference>